<dbReference type="InterPro" id="IPR012574">
    <property type="entry name" value="ATP5MJ"/>
</dbReference>
<dbReference type="FunCoup" id="A0A6I8SIA1">
    <property type="interactions" value="162"/>
</dbReference>
<evidence type="ECO:0008006" key="2">
    <source>
        <dbReference type="Google" id="ProtNLM"/>
    </source>
</evidence>
<organism evidence="1">
    <name type="scientific">Xenopus tropicalis</name>
    <name type="common">Western clawed frog</name>
    <name type="synonym">Silurana tropicalis</name>
    <dbReference type="NCBI Taxonomy" id="8364"/>
    <lineage>
        <taxon>Eukaryota</taxon>
        <taxon>Metazoa</taxon>
        <taxon>Chordata</taxon>
        <taxon>Craniata</taxon>
        <taxon>Vertebrata</taxon>
        <taxon>Euteleostomi</taxon>
        <taxon>Amphibia</taxon>
        <taxon>Batrachia</taxon>
        <taxon>Anura</taxon>
        <taxon>Pipoidea</taxon>
        <taxon>Pipidae</taxon>
        <taxon>Xenopodinae</taxon>
        <taxon>Xenopus</taxon>
        <taxon>Silurana</taxon>
    </lineage>
</organism>
<dbReference type="Bgee" id="ENSXETG00000039943">
    <property type="expression patterns" value="Expressed in skeletal muscle tissue and 13 other cell types or tissues"/>
</dbReference>
<dbReference type="Pfam" id="PF08039">
    <property type="entry name" value="Mit_proteolip"/>
    <property type="match status" value="1"/>
</dbReference>
<dbReference type="PANTHER" id="PTHR15233:SF1">
    <property type="entry name" value="ATP SYNTHASE SUBUNIT ATP5MJ, MITOCHONDRIAL"/>
    <property type="match status" value="1"/>
</dbReference>
<dbReference type="AlphaFoldDB" id="A0A6I8SIA1"/>
<proteinExistence type="predicted"/>
<dbReference type="InParanoid" id="A0A6I8SIA1"/>
<reference evidence="1" key="1">
    <citation type="journal article" date="2010" name="Science">
        <title>The genome of the Western clawed frog Xenopus tropicalis.</title>
        <authorList>
            <person name="Hellsten U."/>
            <person name="Harland R.M."/>
            <person name="Gilchrist M.J."/>
            <person name="Hendrix D."/>
            <person name="Jurka J."/>
            <person name="Kapitonov V."/>
            <person name="Ovcharenko I."/>
            <person name="Putnam N.H."/>
            <person name="Shu S."/>
            <person name="Taher L."/>
            <person name="Blitz I.L."/>
            <person name="Blumberg B."/>
            <person name="Dichmann D.S."/>
            <person name="Dubchak I."/>
            <person name="Amaya E."/>
            <person name="Detter J.C."/>
            <person name="Fletcher R."/>
            <person name="Gerhard D.S."/>
            <person name="Goodstein D."/>
            <person name="Graves T."/>
            <person name="Grigoriev I.V."/>
            <person name="Grimwood J."/>
            <person name="Kawashima T."/>
            <person name="Lindquist E."/>
            <person name="Lucas S.M."/>
            <person name="Mead P.E."/>
            <person name="Mitros T."/>
            <person name="Ogino H."/>
            <person name="Ohta Y."/>
            <person name="Poliakov A.V."/>
            <person name="Pollet N."/>
            <person name="Robert J."/>
            <person name="Salamov A."/>
            <person name="Sater A.K."/>
            <person name="Schmutz J."/>
            <person name="Terry A."/>
            <person name="Vize P.D."/>
            <person name="Warren W.C."/>
            <person name="Wells D."/>
            <person name="Wills A."/>
            <person name="Wilson R.K."/>
            <person name="Zimmerman L.B."/>
            <person name="Zorn A.M."/>
            <person name="Grainger R."/>
            <person name="Grammer T."/>
            <person name="Khokha M.K."/>
            <person name="Richardson P.M."/>
            <person name="Rokhsar D.S."/>
        </authorList>
    </citation>
    <scope>NUCLEOTIDE SEQUENCE [LARGE SCALE GENOMIC DNA]</scope>
    <source>
        <strain evidence="1">Nigerian</strain>
    </source>
</reference>
<dbReference type="PANTHER" id="PTHR15233">
    <property type="entry name" value="MITOCHONDRIAL PROTEOLIPID"/>
    <property type="match status" value="1"/>
</dbReference>
<dbReference type="GO" id="GO:0005739">
    <property type="term" value="C:mitochondrion"/>
    <property type="evidence" value="ECO:0007669"/>
    <property type="project" value="InterPro"/>
</dbReference>
<dbReference type="Ensembl" id="ENSXETT00000092161">
    <property type="protein sequence ID" value="ENSXETP00000092920"/>
    <property type="gene ID" value="ENSXETG00000039943"/>
</dbReference>
<protein>
    <recommendedName>
        <fullName evidence="2">6.8 kDa mitochondrial proteolipid</fullName>
    </recommendedName>
</protein>
<accession>A0A6I8SIA1</accession>
<sequence>MAGKAFSAWWTVVRPYYTKAYQEMWVGVGIMSYLYYKLSYGGNGKDTQGN</sequence>
<evidence type="ECO:0000313" key="1">
    <source>
        <dbReference type="Ensembl" id="ENSXETP00000092920"/>
    </source>
</evidence>
<reference evidence="1" key="2">
    <citation type="submission" date="2020-05" db="UniProtKB">
        <authorList>
            <consortium name="Ensembl"/>
        </authorList>
    </citation>
    <scope>IDENTIFICATION</scope>
</reference>
<dbReference type="GeneTree" id="ENSGT01150000287163"/>
<name>A0A6I8SIA1_XENTR</name>